<evidence type="ECO:0008006" key="4">
    <source>
        <dbReference type="Google" id="ProtNLM"/>
    </source>
</evidence>
<evidence type="ECO:0000313" key="3">
    <source>
        <dbReference type="Proteomes" id="UP001189429"/>
    </source>
</evidence>
<feature type="region of interest" description="Disordered" evidence="1">
    <location>
        <begin position="577"/>
        <end position="640"/>
    </location>
</feature>
<dbReference type="Proteomes" id="UP001189429">
    <property type="component" value="Unassembled WGS sequence"/>
</dbReference>
<organism evidence="2 3">
    <name type="scientific">Prorocentrum cordatum</name>
    <dbReference type="NCBI Taxonomy" id="2364126"/>
    <lineage>
        <taxon>Eukaryota</taxon>
        <taxon>Sar</taxon>
        <taxon>Alveolata</taxon>
        <taxon>Dinophyceae</taxon>
        <taxon>Prorocentrales</taxon>
        <taxon>Prorocentraceae</taxon>
        <taxon>Prorocentrum</taxon>
    </lineage>
</organism>
<reference evidence="2" key="1">
    <citation type="submission" date="2023-10" db="EMBL/GenBank/DDBJ databases">
        <authorList>
            <person name="Chen Y."/>
            <person name="Shah S."/>
            <person name="Dougan E. K."/>
            <person name="Thang M."/>
            <person name="Chan C."/>
        </authorList>
    </citation>
    <scope>NUCLEOTIDE SEQUENCE [LARGE SCALE GENOMIC DNA]</scope>
</reference>
<dbReference type="EMBL" id="CAUYUJ010021773">
    <property type="protein sequence ID" value="CAK0906944.1"/>
    <property type="molecule type" value="Genomic_DNA"/>
</dbReference>
<protein>
    <recommendedName>
        <fullName evidence="4">RNA-directed RNA polymerase</fullName>
    </recommendedName>
</protein>
<keyword evidence="3" id="KW-1185">Reference proteome</keyword>
<feature type="compositionally biased region" description="Basic and acidic residues" evidence="1">
    <location>
        <begin position="607"/>
        <end position="616"/>
    </location>
</feature>
<feature type="compositionally biased region" description="Acidic residues" evidence="1">
    <location>
        <begin position="584"/>
        <end position="599"/>
    </location>
</feature>
<accession>A0ABN9Y758</accession>
<name>A0ABN9Y758_9DINO</name>
<comment type="caution">
    <text evidence="2">The sequence shown here is derived from an EMBL/GenBank/DDBJ whole genome shotgun (WGS) entry which is preliminary data.</text>
</comment>
<evidence type="ECO:0000313" key="2">
    <source>
        <dbReference type="EMBL" id="CAK0906944.1"/>
    </source>
</evidence>
<evidence type="ECO:0000256" key="1">
    <source>
        <dbReference type="SAM" id="MobiDB-lite"/>
    </source>
</evidence>
<sequence length="1344" mass="147487">MAGASEWDELLAEEVAGLPRGTEEWDDLLAADLAAPAQPADAGEWDALLEEDAAALAHDALATGRAVVNVHAAAGPPRPKPKGRPPKRPPPPGDIVTATPSQKDRRLTSAVPPVADDLSMALLALNKPTRFVSSPILDHMRSCIAVSAGASDGEIDDQIAAVSAKIFKPSKLGSVISHVTDASLSDSIGVDRKKVTRTVLRLASSITLVDRIRQADIEKQCSKLHGDVTLLEYFDLSRYDETPLPMRAREELARQMFSEESDALAESIVPASSDIALAGASISFRGSGESRLKVMQTESSYAMLIKIRRGDIYEYALLRGGCSTWLQAGDRMTGDVIKYMLDQSSAASLGCLQFERRSRLATTDKFSGNGRAERGIIADRGDQWKSIRLDCRMHINATVHVSVFKIVDVTITNMTHLAKSLRLGGELPRFRKFLKRWILKPGNIEFRVGSPPADAAQWKANAARVFLGGKAAVKRLSVLNCFANGDWRNHRCIEHYSRVPFDSPGSKLKRSKEIAEGLAFGLASCQPFVYVKSRWDGCDQAVDDIAILEIVHGLLANVYPDYVASFRKAEQRKQAGGSGAAAGADDDGMDPECSGDDSSDAGAGEGAADRAPRADRQLTVADGRGGAGASSNHDEREGGYADENAKHRKCGLAFLKGDPDTFLVIARLVMEPLRAHRMALRYMGGDKWERKQMLAEVRSARAASSGGPAVEGRTYRVVVVARTLLENCFFQKLAQLFDQPDLFSLVPASAHREETGATAFRMISRAGALMELLVAEPARGCPFRLFLLLADRGMADILRDEPDCIKDDFSIAFIRENDLGSDDAYQRLRCIALLLNTDMAKIESLHATVRRQVMKRGLQTHTPSLERISAEFCLSYHRMLNKYFLPGVLRPRDADIGGGDVGAEPNLKTRAPGEWKAYMGTMAERDEKGGWVANSGQSYRALTDREQRQVRELSISAKQAIDRGDINRGQGTFGPTRKQLDREKRRRDDQVAVVAIPGALRDDYDAEVMANYIVARTPDPTRVILAARKAMRATNAIVRRADRHTDKAIHEWAAQAPRPDLRPLGPSIGTSPSALDGAVAVPSNGLSVLEYRDDSVDVATRLVGQFCHRDVGHSSDAANVKKSQVGKVLDTHWQTKHSLIYHSEVPKIGCPAPPFPKCLKAGMCLCTDADGKLRYKFRNAVNRTLRRHFGRGSDDRVHLLSEGRIFACFKGVRVRGTEEQLLDPETMMHVDHISAMRFNPFEPVYQGMIGVQVVDETTGEIELEAAGRAGMGIGGATSSYIVEYKFYKHFDLDFRWELSFYVLCERKRVGVDGGRAALLGMRTAGAHGGRMQSKAPPLRRRFHR</sequence>
<gene>
    <name evidence="2" type="ORF">PCOR1329_LOCUS82105</name>
</gene>
<feature type="region of interest" description="Disordered" evidence="1">
    <location>
        <begin position="965"/>
        <end position="985"/>
    </location>
</feature>
<feature type="region of interest" description="Disordered" evidence="1">
    <location>
        <begin position="72"/>
        <end position="107"/>
    </location>
</feature>
<proteinExistence type="predicted"/>